<protein>
    <submittedName>
        <fullName evidence="2">Uncharacterized protein</fullName>
    </submittedName>
</protein>
<gene>
    <name evidence="2" type="ORF">HAX54_016307</name>
</gene>
<feature type="compositionally biased region" description="Basic and acidic residues" evidence="1">
    <location>
        <begin position="31"/>
        <end position="44"/>
    </location>
</feature>
<proteinExistence type="predicted"/>
<evidence type="ECO:0000256" key="1">
    <source>
        <dbReference type="SAM" id="MobiDB-lite"/>
    </source>
</evidence>
<dbReference type="Proteomes" id="UP000823775">
    <property type="component" value="Unassembled WGS sequence"/>
</dbReference>
<accession>A0ABS8UKV8</accession>
<feature type="region of interest" description="Disordered" evidence="1">
    <location>
        <begin position="1"/>
        <end position="44"/>
    </location>
</feature>
<comment type="caution">
    <text evidence="2">The sequence shown here is derived from an EMBL/GenBank/DDBJ whole genome shotgun (WGS) entry which is preliminary data.</text>
</comment>
<keyword evidence="3" id="KW-1185">Reference proteome</keyword>
<reference evidence="2 3" key="1">
    <citation type="journal article" date="2021" name="BMC Genomics">
        <title>Datura genome reveals duplications of psychoactive alkaloid biosynthetic genes and high mutation rate following tissue culture.</title>
        <authorList>
            <person name="Rajewski A."/>
            <person name="Carter-House D."/>
            <person name="Stajich J."/>
            <person name="Litt A."/>
        </authorList>
    </citation>
    <scope>NUCLEOTIDE SEQUENCE [LARGE SCALE GENOMIC DNA]</scope>
    <source>
        <strain evidence="2">AR-01</strain>
    </source>
</reference>
<name>A0ABS8UKV8_DATST</name>
<organism evidence="2 3">
    <name type="scientific">Datura stramonium</name>
    <name type="common">Jimsonweed</name>
    <name type="synonym">Common thornapple</name>
    <dbReference type="NCBI Taxonomy" id="4076"/>
    <lineage>
        <taxon>Eukaryota</taxon>
        <taxon>Viridiplantae</taxon>
        <taxon>Streptophyta</taxon>
        <taxon>Embryophyta</taxon>
        <taxon>Tracheophyta</taxon>
        <taxon>Spermatophyta</taxon>
        <taxon>Magnoliopsida</taxon>
        <taxon>eudicotyledons</taxon>
        <taxon>Gunneridae</taxon>
        <taxon>Pentapetalae</taxon>
        <taxon>asterids</taxon>
        <taxon>lamiids</taxon>
        <taxon>Solanales</taxon>
        <taxon>Solanaceae</taxon>
        <taxon>Solanoideae</taxon>
        <taxon>Datureae</taxon>
        <taxon>Datura</taxon>
    </lineage>
</organism>
<evidence type="ECO:0000313" key="2">
    <source>
        <dbReference type="EMBL" id="MCD9558732.1"/>
    </source>
</evidence>
<evidence type="ECO:0000313" key="3">
    <source>
        <dbReference type="Proteomes" id="UP000823775"/>
    </source>
</evidence>
<dbReference type="EMBL" id="JACEIK010002051">
    <property type="protein sequence ID" value="MCD9558732.1"/>
    <property type="molecule type" value="Genomic_DNA"/>
</dbReference>
<sequence length="107" mass="12507">MVGHDDQSGAWRWSRGGLGRSRQRHSSRQSRAVDERKRRPTSDDRCLEARAMANRWGVREMGVPTPHPFMDGRLGEWWDRRRSGVIASVSRDYRTREAPSYAVRQRV</sequence>